<dbReference type="AlphaFoldDB" id="A0AAD4UMX1"/>
<dbReference type="Pfam" id="PF00046">
    <property type="entry name" value="Homeodomain"/>
    <property type="match status" value="1"/>
</dbReference>
<dbReference type="GO" id="GO:0005634">
    <property type="term" value="C:nucleus"/>
    <property type="evidence" value="ECO:0007669"/>
    <property type="project" value="UniProtKB-SubCell"/>
</dbReference>
<evidence type="ECO:0000256" key="6">
    <source>
        <dbReference type="PROSITE-ProRule" id="PRU00108"/>
    </source>
</evidence>
<dbReference type="CDD" id="cd00086">
    <property type="entry name" value="homeodomain"/>
    <property type="match status" value="1"/>
</dbReference>
<gene>
    <name evidence="10" type="ORF">MG293_003309</name>
</gene>
<dbReference type="EMBL" id="JAKZEL010000002">
    <property type="protein sequence ID" value="KAI4546754.1"/>
    <property type="molecule type" value="Genomic_DNA"/>
</dbReference>
<keyword evidence="11" id="KW-1185">Reference proteome</keyword>
<dbReference type="InterPro" id="IPR001356">
    <property type="entry name" value="HD"/>
</dbReference>
<dbReference type="PANTHER" id="PTHR46123:SF3">
    <property type="entry name" value="DOUBLE HOMEOBOX PROTEIN 1-RELATED"/>
    <property type="match status" value="1"/>
</dbReference>
<keyword evidence="2" id="KW-0677">Repeat</keyword>
<keyword evidence="3 6" id="KW-0238">DNA-binding</keyword>
<feature type="region of interest" description="Disordered" evidence="8">
    <location>
        <begin position="70"/>
        <end position="105"/>
    </location>
</feature>
<sequence length="105" mass="11511">MPPSPPPRPRSSSTGDSAREAWRKRAVISPSQTRILVQAFMRDRIPGLAAREELARQTGIPESRIQIWFQNRRAQHSQQSPSRPGSGRAQGPGGTAATTTPARED</sequence>
<comment type="subcellular location">
    <subcellularLocation>
        <location evidence="1 6 7">Nucleus</location>
    </subcellularLocation>
</comment>
<evidence type="ECO:0000256" key="4">
    <source>
        <dbReference type="ARBA" id="ARBA00023155"/>
    </source>
</evidence>
<dbReference type="Proteomes" id="UP001214576">
    <property type="component" value="Unassembled WGS sequence"/>
</dbReference>
<dbReference type="GO" id="GO:0000977">
    <property type="term" value="F:RNA polymerase II transcription regulatory region sequence-specific DNA binding"/>
    <property type="evidence" value="ECO:0007669"/>
    <property type="project" value="TreeGrafter"/>
</dbReference>
<dbReference type="PANTHER" id="PTHR46123">
    <property type="entry name" value="MIX-TYPE HOMEOBOX GENE 1-RELATED"/>
    <property type="match status" value="1"/>
</dbReference>
<evidence type="ECO:0000256" key="2">
    <source>
        <dbReference type="ARBA" id="ARBA00022737"/>
    </source>
</evidence>
<evidence type="ECO:0000313" key="10">
    <source>
        <dbReference type="EMBL" id="KAI4546754.1"/>
    </source>
</evidence>
<dbReference type="InterPro" id="IPR051306">
    <property type="entry name" value="Homeobox_regulator"/>
</dbReference>
<dbReference type="GO" id="GO:0000981">
    <property type="term" value="F:DNA-binding transcription factor activity, RNA polymerase II-specific"/>
    <property type="evidence" value="ECO:0007669"/>
    <property type="project" value="TreeGrafter"/>
</dbReference>
<evidence type="ECO:0000256" key="8">
    <source>
        <dbReference type="SAM" id="MobiDB-lite"/>
    </source>
</evidence>
<dbReference type="Gene3D" id="1.10.10.60">
    <property type="entry name" value="Homeodomain-like"/>
    <property type="match status" value="1"/>
</dbReference>
<keyword evidence="5 6" id="KW-0539">Nucleus</keyword>
<evidence type="ECO:0000256" key="3">
    <source>
        <dbReference type="ARBA" id="ARBA00023125"/>
    </source>
</evidence>
<feature type="DNA-binding region" description="Homeobox" evidence="6">
    <location>
        <begin position="21"/>
        <end position="80"/>
    </location>
</feature>
<feature type="domain" description="Homeobox" evidence="9">
    <location>
        <begin position="19"/>
        <end position="79"/>
    </location>
</feature>
<dbReference type="PROSITE" id="PS50071">
    <property type="entry name" value="HOMEOBOX_2"/>
    <property type="match status" value="1"/>
</dbReference>
<comment type="caution">
    <text evidence="10">The sequence shown here is derived from an EMBL/GenBank/DDBJ whole genome shotgun (WGS) entry which is preliminary data.</text>
</comment>
<dbReference type="InterPro" id="IPR009057">
    <property type="entry name" value="Homeodomain-like_sf"/>
</dbReference>
<keyword evidence="4 6" id="KW-0371">Homeobox</keyword>
<evidence type="ECO:0000256" key="1">
    <source>
        <dbReference type="ARBA" id="ARBA00004123"/>
    </source>
</evidence>
<dbReference type="SMART" id="SM00389">
    <property type="entry name" value="HOX"/>
    <property type="match status" value="1"/>
</dbReference>
<name>A0AAD4UMX1_OVIAM</name>
<organism evidence="10 11">
    <name type="scientific">Ovis ammon polii</name>
    <dbReference type="NCBI Taxonomy" id="230172"/>
    <lineage>
        <taxon>Eukaryota</taxon>
        <taxon>Metazoa</taxon>
        <taxon>Chordata</taxon>
        <taxon>Craniata</taxon>
        <taxon>Vertebrata</taxon>
        <taxon>Euteleostomi</taxon>
        <taxon>Mammalia</taxon>
        <taxon>Eutheria</taxon>
        <taxon>Laurasiatheria</taxon>
        <taxon>Artiodactyla</taxon>
        <taxon>Ruminantia</taxon>
        <taxon>Pecora</taxon>
        <taxon>Bovidae</taxon>
        <taxon>Caprinae</taxon>
        <taxon>Ovis</taxon>
    </lineage>
</organism>
<dbReference type="SUPFAM" id="SSF46689">
    <property type="entry name" value="Homeodomain-like"/>
    <property type="match status" value="1"/>
</dbReference>
<evidence type="ECO:0000256" key="5">
    <source>
        <dbReference type="ARBA" id="ARBA00023242"/>
    </source>
</evidence>
<dbReference type="InterPro" id="IPR000047">
    <property type="entry name" value="HTH_motif"/>
</dbReference>
<protein>
    <recommendedName>
        <fullName evidence="9">Homeobox domain-containing protein</fullName>
    </recommendedName>
</protein>
<accession>A0AAD4UMX1</accession>
<proteinExistence type="predicted"/>
<evidence type="ECO:0000313" key="11">
    <source>
        <dbReference type="Proteomes" id="UP001214576"/>
    </source>
</evidence>
<evidence type="ECO:0000256" key="7">
    <source>
        <dbReference type="RuleBase" id="RU000682"/>
    </source>
</evidence>
<reference evidence="10" key="1">
    <citation type="submission" date="2022-03" db="EMBL/GenBank/DDBJ databases">
        <title>Genomic analyses of argali, domestic sheep and their hybrids provide insights into chromosomal evolution, heterosis and genetic basis of agronomic traits.</title>
        <authorList>
            <person name="Li M."/>
        </authorList>
    </citation>
    <scope>NUCLEOTIDE SEQUENCE</scope>
    <source>
        <strain evidence="10">CAU-MHL-2022a</strain>
        <tissue evidence="10">Skin</tissue>
    </source>
</reference>
<dbReference type="PRINTS" id="PR00031">
    <property type="entry name" value="HTHREPRESSR"/>
</dbReference>
<feature type="region of interest" description="Disordered" evidence="8">
    <location>
        <begin position="1"/>
        <end position="26"/>
    </location>
</feature>
<evidence type="ECO:0000259" key="9">
    <source>
        <dbReference type="PROSITE" id="PS50071"/>
    </source>
</evidence>
<feature type="compositionally biased region" description="Low complexity" evidence="8">
    <location>
        <begin position="95"/>
        <end position="105"/>
    </location>
</feature>